<accession>A0A7W6GL71</accession>
<organism evidence="3 4">
    <name type="scientific">Mycoplana azooxidifex</name>
    <dbReference type="NCBI Taxonomy" id="1636188"/>
    <lineage>
        <taxon>Bacteria</taxon>
        <taxon>Pseudomonadati</taxon>
        <taxon>Pseudomonadota</taxon>
        <taxon>Alphaproteobacteria</taxon>
        <taxon>Hyphomicrobiales</taxon>
        <taxon>Rhizobiaceae</taxon>
        <taxon>Mycoplana</taxon>
    </lineage>
</organism>
<dbReference type="RefSeq" id="WP_183807209.1">
    <property type="nucleotide sequence ID" value="NZ_JACIEE010000009.1"/>
</dbReference>
<dbReference type="Proteomes" id="UP000574761">
    <property type="component" value="Unassembled WGS sequence"/>
</dbReference>
<keyword evidence="1 3" id="KW-0238">DNA-binding</keyword>
<evidence type="ECO:0000313" key="4">
    <source>
        <dbReference type="Proteomes" id="UP000574761"/>
    </source>
</evidence>
<evidence type="ECO:0000256" key="1">
    <source>
        <dbReference type="ARBA" id="ARBA00023125"/>
    </source>
</evidence>
<dbReference type="InterPro" id="IPR001387">
    <property type="entry name" value="Cro/C1-type_HTH"/>
</dbReference>
<reference evidence="3 4" key="1">
    <citation type="submission" date="2020-08" db="EMBL/GenBank/DDBJ databases">
        <title>Genomic Encyclopedia of Type Strains, Phase IV (KMG-IV): sequencing the most valuable type-strain genomes for metagenomic binning, comparative biology and taxonomic classification.</title>
        <authorList>
            <person name="Goeker M."/>
        </authorList>
    </citation>
    <scope>NUCLEOTIDE SEQUENCE [LARGE SCALE GENOMIC DNA]</scope>
    <source>
        <strain evidence="3 4">DSM 100211</strain>
    </source>
</reference>
<dbReference type="CDD" id="cd00093">
    <property type="entry name" value="HTH_XRE"/>
    <property type="match status" value="1"/>
</dbReference>
<dbReference type="SUPFAM" id="SSF47413">
    <property type="entry name" value="lambda repressor-like DNA-binding domains"/>
    <property type="match status" value="1"/>
</dbReference>
<dbReference type="PANTHER" id="PTHR46797:SF1">
    <property type="entry name" value="METHYLPHOSPHONATE SYNTHASE"/>
    <property type="match status" value="1"/>
</dbReference>
<evidence type="ECO:0000259" key="2">
    <source>
        <dbReference type="PROSITE" id="PS50943"/>
    </source>
</evidence>
<dbReference type="PROSITE" id="PS50943">
    <property type="entry name" value="HTH_CROC1"/>
    <property type="match status" value="1"/>
</dbReference>
<dbReference type="GO" id="GO:0005829">
    <property type="term" value="C:cytosol"/>
    <property type="evidence" value="ECO:0007669"/>
    <property type="project" value="TreeGrafter"/>
</dbReference>
<evidence type="ECO:0000313" key="3">
    <source>
        <dbReference type="EMBL" id="MBB3978948.1"/>
    </source>
</evidence>
<gene>
    <name evidence="3" type="ORF">GGQ64_004184</name>
</gene>
<comment type="caution">
    <text evidence="3">The sequence shown here is derived from an EMBL/GenBank/DDBJ whole genome shotgun (WGS) entry which is preliminary data.</text>
</comment>
<dbReference type="AlphaFoldDB" id="A0A7W6GL71"/>
<dbReference type="SMART" id="SM00530">
    <property type="entry name" value="HTH_XRE"/>
    <property type="match status" value="1"/>
</dbReference>
<dbReference type="EMBL" id="JACIEE010000009">
    <property type="protein sequence ID" value="MBB3978948.1"/>
    <property type="molecule type" value="Genomic_DNA"/>
</dbReference>
<name>A0A7W6GL71_9HYPH</name>
<dbReference type="Pfam" id="PF01381">
    <property type="entry name" value="HTH_3"/>
    <property type="match status" value="1"/>
</dbReference>
<dbReference type="Gene3D" id="1.10.260.40">
    <property type="entry name" value="lambda repressor-like DNA-binding domains"/>
    <property type="match status" value="1"/>
</dbReference>
<feature type="domain" description="HTH cro/C1-type" evidence="2">
    <location>
        <begin position="72"/>
        <end position="126"/>
    </location>
</feature>
<proteinExistence type="predicted"/>
<keyword evidence="4" id="KW-1185">Reference proteome</keyword>
<dbReference type="GO" id="GO:0003700">
    <property type="term" value="F:DNA-binding transcription factor activity"/>
    <property type="evidence" value="ECO:0007669"/>
    <property type="project" value="TreeGrafter"/>
</dbReference>
<dbReference type="InterPro" id="IPR010982">
    <property type="entry name" value="Lambda_DNA-bd_dom_sf"/>
</dbReference>
<dbReference type="PANTHER" id="PTHR46797">
    <property type="entry name" value="HTH-TYPE TRANSCRIPTIONAL REGULATOR"/>
    <property type="match status" value="1"/>
</dbReference>
<dbReference type="GO" id="GO:0003677">
    <property type="term" value="F:DNA binding"/>
    <property type="evidence" value="ECO:0007669"/>
    <property type="project" value="UniProtKB-KW"/>
</dbReference>
<protein>
    <submittedName>
        <fullName evidence="3">DNA-binding Xre family transcriptional regulator</fullName>
    </submittedName>
</protein>
<dbReference type="InterPro" id="IPR050807">
    <property type="entry name" value="TransReg_Diox_bact_type"/>
</dbReference>
<sequence>MNGTVSFKTPNGDEMVVITLSEYETLLKLAERLEDFEDGLAIKAFEERLARGEEEFISAEFVNRMIDGESPIRVWRDVRGLSAKDLAAAAGISATYLSEIESRKKEGSISSLKKIARALKVDLDDLVAWGDDDADARAGT</sequence>